<dbReference type="EMBL" id="NJET01000065">
    <property type="protein sequence ID" value="PHH62720.1"/>
    <property type="molecule type" value="Genomic_DNA"/>
</dbReference>
<feature type="region of interest" description="Disordered" evidence="1">
    <location>
        <begin position="146"/>
        <end position="180"/>
    </location>
</feature>
<dbReference type="Proteomes" id="UP000226192">
    <property type="component" value="Unassembled WGS sequence"/>
</dbReference>
<dbReference type="AlphaFoldDB" id="A0A2C5Y5L3"/>
<evidence type="ECO:0000313" key="3">
    <source>
        <dbReference type="EMBL" id="PHH62720.1"/>
    </source>
</evidence>
<feature type="compositionally biased region" description="Low complexity" evidence="1">
    <location>
        <begin position="151"/>
        <end position="176"/>
    </location>
</feature>
<evidence type="ECO:0000256" key="2">
    <source>
        <dbReference type="SAM" id="SignalP"/>
    </source>
</evidence>
<accession>A0A2C5Y5L3</accession>
<name>A0A2C5Y5L3_9HYPO</name>
<feature type="signal peptide" evidence="2">
    <location>
        <begin position="1"/>
        <end position="15"/>
    </location>
</feature>
<sequence>MKSTTLLLFASSVLALPSKRSLGQDDLASLLNDATTASGVELTWATETFFKDCMVQDSAVRDAYNDPKLEDWDDTTKNNAKDVLKTATTACFSSRKPDTDEGLCFGLDDGCAQRVAGCKEKNANKFTNPSFDKFLRGTVLRRCLRDEKDAPPTTTAPPKTTAPPTTTTPPTTTAPPVTGDESVETLCNGTKDAAACMAGARRCSGRFSRTAKPSSVFECAKCIMESGPENCENFGEGAGRAGN</sequence>
<keyword evidence="4" id="KW-1185">Reference proteome</keyword>
<keyword evidence="2" id="KW-0732">Signal</keyword>
<gene>
    <name evidence="3" type="ORF">CDD81_6789</name>
</gene>
<feature type="chain" id="PRO_5013129765" evidence="2">
    <location>
        <begin position="16"/>
        <end position="243"/>
    </location>
</feature>
<proteinExistence type="predicted"/>
<comment type="caution">
    <text evidence="3">The sequence shown here is derived from an EMBL/GenBank/DDBJ whole genome shotgun (WGS) entry which is preliminary data.</text>
</comment>
<reference evidence="3 4" key="1">
    <citation type="submission" date="2017-06" db="EMBL/GenBank/DDBJ databases">
        <title>Ant-infecting Ophiocordyceps genomes reveal a high diversity of potential behavioral manipulation genes and a possible major role for enterotoxins.</title>
        <authorList>
            <person name="De Bekker C."/>
            <person name="Evans H.C."/>
            <person name="Brachmann A."/>
            <person name="Hughes D.P."/>
        </authorList>
    </citation>
    <scope>NUCLEOTIDE SEQUENCE [LARGE SCALE GENOMIC DNA]</scope>
    <source>
        <strain evidence="3 4">Map64</strain>
    </source>
</reference>
<evidence type="ECO:0000313" key="4">
    <source>
        <dbReference type="Proteomes" id="UP000226192"/>
    </source>
</evidence>
<organism evidence="3 4">
    <name type="scientific">Ophiocordyceps australis</name>
    <dbReference type="NCBI Taxonomy" id="1399860"/>
    <lineage>
        <taxon>Eukaryota</taxon>
        <taxon>Fungi</taxon>
        <taxon>Dikarya</taxon>
        <taxon>Ascomycota</taxon>
        <taxon>Pezizomycotina</taxon>
        <taxon>Sordariomycetes</taxon>
        <taxon>Hypocreomycetidae</taxon>
        <taxon>Hypocreales</taxon>
        <taxon>Ophiocordycipitaceae</taxon>
        <taxon>Ophiocordyceps</taxon>
    </lineage>
</organism>
<evidence type="ECO:0000256" key="1">
    <source>
        <dbReference type="SAM" id="MobiDB-lite"/>
    </source>
</evidence>
<protein>
    <submittedName>
        <fullName evidence="3">Uncharacterized protein</fullName>
    </submittedName>
</protein>
<dbReference type="OrthoDB" id="10461052at2759"/>